<dbReference type="Proteomes" id="UP001152622">
    <property type="component" value="Chromosome 20"/>
</dbReference>
<feature type="region of interest" description="Disordered" evidence="1">
    <location>
        <begin position="1"/>
        <end position="20"/>
    </location>
</feature>
<keyword evidence="3" id="KW-1185">Reference proteome</keyword>
<sequence length="228" mass="25889">MPGHDAPPALSSPSRGDTRSLTTELESLHLLSRPPLRNPVEATLVFPNERELDYKIRRREFSTKNHTHSVELGTGGDGSDDVTAEKRPLPALRRAAYHHPPRPPNRSLKVNDSPSANNSSTSEPQESRGRAFTHGGIRRRESPALSEFWMESYVNLALKWRQDRKQSISEHHARKMTVGNGMLCDSSVKRQRKRTGSSTPEETQKRRRASLRRRQEEVRLHGKPRGLD</sequence>
<protein>
    <submittedName>
        <fullName evidence="2">Uncharacterized protein</fullName>
    </submittedName>
</protein>
<evidence type="ECO:0000313" key="3">
    <source>
        <dbReference type="Proteomes" id="UP001152622"/>
    </source>
</evidence>
<proteinExistence type="predicted"/>
<feature type="compositionally biased region" description="Polar residues" evidence="1">
    <location>
        <begin position="108"/>
        <end position="124"/>
    </location>
</feature>
<feature type="compositionally biased region" description="Basic and acidic residues" evidence="1">
    <location>
        <begin position="213"/>
        <end position="228"/>
    </location>
</feature>
<dbReference type="AlphaFoldDB" id="A0A9Q1EC65"/>
<evidence type="ECO:0000313" key="2">
    <source>
        <dbReference type="EMBL" id="KAJ8336100.1"/>
    </source>
</evidence>
<organism evidence="2 3">
    <name type="scientific">Synaphobranchus kaupii</name>
    <name type="common">Kaup's arrowtooth eel</name>
    <dbReference type="NCBI Taxonomy" id="118154"/>
    <lineage>
        <taxon>Eukaryota</taxon>
        <taxon>Metazoa</taxon>
        <taxon>Chordata</taxon>
        <taxon>Craniata</taxon>
        <taxon>Vertebrata</taxon>
        <taxon>Euteleostomi</taxon>
        <taxon>Actinopterygii</taxon>
        <taxon>Neopterygii</taxon>
        <taxon>Teleostei</taxon>
        <taxon>Anguilliformes</taxon>
        <taxon>Synaphobranchidae</taxon>
        <taxon>Synaphobranchus</taxon>
    </lineage>
</organism>
<dbReference type="EMBL" id="JAINUF010000020">
    <property type="protein sequence ID" value="KAJ8336100.1"/>
    <property type="molecule type" value="Genomic_DNA"/>
</dbReference>
<comment type="caution">
    <text evidence="2">The sequence shown here is derived from an EMBL/GenBank/DDBJ whole genome shotgun (WGS) entry which is preliminary data.</text>
</comment>
<feature type="region of interest" description="Disordered" evidence="1">
    <location>
        <begin position="48"/>
        <end position="138"/>
    </location>
</feature>
<reference evidence="2" key="1">
    <citation type="journal article" date="2023" name="Science">
        <title>Genome structures resolve the early diversification of teleost fishes.</title>
        <authorList>
            <person name="Parey E."/>
            <person name="Louis A."/>
            <person name="Montfort J."/>
            <person name="Bouchez O."/>
            <person name="Roques C."/>
            <person name="Iampietro C."/>
            <person name="Lluch J."/>
            <person name="Castinel A."/>
            <person name="Donnadieu C."/>
            <person name="Desvignes T."/>
            <person name="Floi Bucao C."/>
            <person name="Jouanno E."/>
            <person name="Wen M."/>
            <person name="Mejri S."/>
            <person name="Dirks R."/>
            <person name="Jansen H."/>
            <person name="Henkel C."/>
            <person name="Chen W.J."/>
            <person name="Zahm M."/>
            <person name="Cabau C."/>
            <person name="Klopp C."/>
            <person name="Thompson A.W."/>
            <person name="Robinson-Rechavi M."/>
            <person name="Braasch I."/>
            <person name="Lecointre G."/>
            <person name="Bobe J."/>
            <person name="Postlethwait J.H."/>
            <person name="Berthelot C."/>
            <person name="Roest Crollius H."/>
            <person name="Guiguen Y."/>
        </authorList>
    </citation>
    <scope>NUCLEOTIDE SEQUENCE</scope>
    <source>
        <strain evidence="2">WJC10195</strain>
    </source>
</reference>
<feature type="compositionally biased region" description="Basic and acidic residues" evidence="1">
    <location>
        <begin position="48"/>
        <end position="63"/>
    </location>
</feature>
<accession>A0A9Q1EC65</accession>
<evidence type="ECO:0000256" key="1">
    <source>
        <dbReference type="SAM" id="MobiDB-lite"/>
    </source>
</evidence>
<name>A0A9Q1EC65_SYNKA</name>
<feature type="region of interest" description="Disordered" evidence="1">
    <location>
        <begin position="172"/>
        <end position="228"/>
    </location>
</feature>
<gene>
    <name evidence="2" type="ORF">SKAU_G00394430</name>
</gene>